<dbReference type="PANTHER" id="PTHR37089:SF1">
    <property type="entry name" value="MEMBRANE PROTEIN"/>
    <property type="match status" value="1"/>
</dbReference>
<organism evidence="3 4">
    <name type="scientific">Rhodoferax saidenbachensis</name>
    <dbReference type="NCBI Taxonomy" id="1484693"/>
    <lineage>
        <taxon>Bacteria</taxon>
        <taxon>Pseudomonadati</taxon>
        <taxon>Pseudomonadota</taxon>
        <taxon>Betaproteobacteria</taxon>
        <taxon>Burkholderiales</taxon>
        <taxon>Comamonadaceae</taxon>
        <taxon>Rhodoferax</taxon>
    </lineage>
</organism>
<accession>A0A1P8K8U7</accession>
<sequence length="325" mass="33205">MKDFQFLQIVRRQCWPLLLGLVLAAASTQAANACTASETGGTLTPASSQRVSGGPTITGSGTFAFNCGSTVLSVLGTPTLKATLQPSVSGLTLKNGANTIGYQIYSNAGVSTPYVGGAIVINLSGTTLLGVLNAGVGNTLPIYIATTPGANVPAGTYTDTVQVTWEYHNICEGLLGALGICVGVANNGTTVRNMTISLTVTNDCTINAPAVNFGSAPLVSGFGTVSQSISLLCSKGMTYTVGLSTGAYPANGRRRMASGANRLEYDIFKTDSTVWGNIGSARANGPAMADGVSLQTIGYTARVYQDQATPPVGSFADSVVVDVSF</sequence>
<evidence type="ECO:0000256" key="1">
    <source>
        <dbReference type="SAM" id="SignalP"/>
    </source>
</evidence>
<evidence type="ECO:0000259" key="2">
    <source>
        <dbReference type="Pfam" id="PF05229"/>
    </source>
</evidence>
<evidence type="ECO:0000313" key="4">
    <source>
        <dbReference type="Proteomes" id="UP000186110"/>
    </source>
</evidence>
<reference evidence="3 4" key="1">
    <citation type="submission" date="2017-01" db="EMBL/GenBank/DDBJ databases">
        <authorList>
            <person name="Mah S.A."/>
            <person name="Swanson W.J."/>
            <person name="Moy G.W."/>
            <person name="Vacquier V.D."/>
        </authorList>
    </citation>
    <scope>NUCLEOTIDE SEQUENCE [LARGE SCALE GENOMIC DNA]</scope>
    <source>
        <strain evidence="3 4">DSM 22694</strain>
    </source>
</reference>
<proteinExistence type="predicted"/>
<gene>
    <name evidence="3" type="ORF">RS694_07710</name>
</gene>
<feature type="domain" description="Spore coat protein U/FanG" evidence="2">
    <location>
        <begin position="25"/>
        <end position="164"/>
    </location>
</feature>
<protein>
    <recommendedName>
        <fullName evidence="2">Spore coat protein U/FanG domain-containing protein</fullName>
    </recommendedName>
</protein>
<feature type="domain" description="Spore coat protein U/FanG" evidence="2">
    <location>
        <begin position="192"/>
        <end position="321"/>
    </location>
</feature>
<keyword evidence="4" id="KW-1185">Reference proteome</keyword>
<keyword evidence="1" id="KW-0732">Signal</keyword>
<evidence type="ECO:0000313" key="3">
    <source>
        <dbReference type="EMBL" id="APW42437.1"/>
    </source>
</evidence>
<feature type="chain" id="PRO_5010191489" description="Spore coat protein U/FanG domain-containing protein" evidence="1">
    <location>
        <begin position="34"/>
        <end position="325"/>
    </location>
</feature>
<dbReference type="PANTHER" id="PTHR37089">
    <property type="entry name" value="PROTEIN U-RELATED"/>
    <property type="match status" value="1"/>
</dbReference>
<dbReference type="RefSeq" id="WP_051391659.1">
    <property type="nucleotide sequence ID" value="NZ_CP019239.1"/>
</dbReference>
<feature type="signal peptide" evidence="1">
    <location>
        <begin position="1"/>
        <end position="33"/>
    </location>
</feature>
<dbReference type="EMBL" id="CP019239">
    <property type="protein sequence ID" value="APW42437.1"/>
    <property type="molecule type" value="Genomic_DNA"/>
</dbReference>
<dbReference type="SMART" id="SM00972">
    <property type="entry name" value="SCPU"/>
    <property type="match status" value="2"/>
</dbReference>
<dbReference type="InterPro" id="IPR007893">
    <property type="entry name" value="Spore_coat_U/FanG"/>
</dbReference>
<dbReference type="eggNOG" id="COG5430">
    <property type="taxonomic scope" value="Bacteria"/>
</dbReference>
<dbReference type="KEGG" id="rsb:RS694_07710"/>
<dbReference type="Proteomes" id="UP000186110">
    <property type="component" value="Chromosome"/>
</dbReference>
<name>A0A1P8K8U7_9BURK</name>
<dbReference type="STRING" id="1484693.RS694_07710"/>
<dbReference type="InterPro" id="IPR053167">
    <property type="entry name" value="Spore_coat_component"/>
</dbReference>
<dbReference type="Pfam" id="PF05229">
    <property type="entry name" value="SCPU"/>
    <property type="match status" value="2"/>
</dbReference>
<dbReference type="AlphaFoldDB" id="A0A1P8K8U7"/>